<evidence type="ECO:0000313" key="2">
    <source>
        <dbReference type="EMBL" id="MFB6395846.1"/>
    </source>
</evidence>
<comment type="caution">
    <text evidence="2">The sequence shown here is derived from an EMBL/GenBank/DDBJ whole genome shotgun (WGS) entry which is preliminary data.</text>
</comment>
<keyword evidence="1" id="KW-0472">Membrane</keyword>
<gene>
    <name evidence="2" type="ORF">AAFH96_22425</name>
</gene>
<feature type="transmembrane region" description="Helical" evidence="1">
    <location>
        <begin position="111"/>
        <end position="128"/>
    </location>
</feature>
<protein>
    <submittedName>
        <fullName evidence="2">Rid family hydrolase</fullName>
    </submittedName>
</protein>
<keyword evidence="1" id="KW-1133">Transmembrane helix</keyword>
<keyword evidence="1" id="KW-0812">Transmembrane</keyword>
<dbReference type="Proteomes" id="UP001582793">
    <property type="component" value="Unassembled WGS sequence"/>
</dbReference>
<sequence>MGRRRQVIDVPGVAHGTMPIPMGVRIGQLVFSSGIHGLDPQTQRIPEDPARQVALAFQHMRTIVENAGGSTDDIGMVIFNLAADEYRPLVHAEWVAMFPHDDDRPARNTHIMPLGMGMIIHILMTAAIE</sequence>
<dbReference type="EMBL" id="JBCGDC010000071">
    <property type="protein sequence ID" value="MFB6395846.1"/>
    <property type="molecule type" value="Genomic_DNA"/>
</dbReference>
<reference evidence="2 3" key="1">
    <citation type="submission" date="2024-04" db="EMBL/GenBank/DDBJ databases">
        <title>Polymorphospora sp. isolated from Baiyangdian Lake in Xiong'an New Area.</title>
        <authorList>
            <person name="Zhang X."/>
            <person name="Liu J."/>
        </authorList>
    </citation>
    <scope>NUCLEOTIDE SEQUENCE [LARGE SCALE GENOMIC DNA]</scope>
    <source>
        <strain evidence="2 3">2-325</strain>
    </source>
</reference>
<dbReference type="SUPFAM" id="SSF55298">
    <property type="entry name" value="YjgF-like"/>
    <property type="match status" value="1"/>
</dbReference>
<accession>A0ABV5CVJ9</accession>
<organism evidence="2 3">
    <name type="scientific">Polymorphospora lycopeni</name>
    <dbReference type="NCBI Taxonomy" id="3140240"/>
    <lineage>
        <taxon>Bacteria</taxon>
        <taxon>Bacillati</taxon>
        <taxon>Actinomycetota</taxon>
        <taxon>Actinomycetes</taxon>
        <taxon>Micromonosporales</taxon>
        <taxon>Micromonosporaceae</taxon>
        <taxon>Polymorphospora</taxon>
    </lineage>
</organism>
<dbReference type="Gene3D" id="3.30.1330.40">
    <property type="entry name" value="RutC-like"/>
    <property type="match status" value="1"/>
</dbReference>
<keyword evidence="3" id="KW-1185">Reference proteome</keyword>
<dbReference type="GO" id="GO:0016787">
    <property type="term" value="F:hydrolase activity"/>
    <property type="evidence" value="ECO:0007669"/>
    <property type="project" value="UniProtKB-KW"/>
</dbReference>
<dbReference type="Pfam" id="PF01042">
    <property type="entry name" value="Ribonuc_L-PSP"/>
    <property type="match status" value="1"/>
</dbReference>
<dbReference type="InterPro" id="IPR035959">
    <property type="entry name" value="RutC-like_sf"/>
</dbReference>
<keyword evidence="2" id="KW-0378">Hydrolase</keyword>
<name>A0ABV5CVJ9_9ACTN</name>
<evidence type="ECO:0000313" key="3">
    <source>
        <dbReference type="Proteomes" id="UP001582793"/>
    </source>
</evidence>
<dbReference type="InterPro" id="IPR006175">
    <property type="entry name" value="YjgF/YER057c/UK114"/>
</dbReference>
<evidence type="ECO:0000256" key="1">
    <source>
        <dbReference type="SAM" id="Phobius"/>
    </source>
</evidence>
<proteinExistence type="predicted"/>
<dbReference type="RefSeq" id="WP_375735492.1">
    <property type="nucleotide sequence ID" value="NZ_JBCGDC010000071.1"/>
</dbReference>